<dbReference type="EMBL" id="RCHU02000010">
    <property type="protein sequence ID" value="KAL3578808.1"/>
    <property type="molecule type" value="Genomic_DNA"/>
</dbReference>
<proteinExistence type="predicted"/>
<evidence type="ECO:0000313" key="1">
    <source>
        <dbReference type="EMBL" id="KAL3578808.1"/>
    </source>
</evidence>
<gene>
    <name evidence="1" type="ORF">D5086_020312</name>
</gene>
<name>A0ACC4BLB7_POPAL</name>
<sequence length="688" mass="77593">MDKRNSKIATVLCLAFFAYFFILHAIHLRSNVPYLSKDIPGIEDFNRNNVFQKDPTPPSPPPPLSRPQQISCDRSHRFYDLCTINGPTVLDPVNSTLYLSAPTNSTTVEKIRPYPRKWEKPIMAGIQEFTLISNSKSPLCQAQHNLPAIVFSAEGYTGNFFHDFNDGFIPLFITVNSVFPDNQDFILVISQAQNWWISKYGDLLHTYSKHPVIIPENETSTHCFPSAILGLISHGSMTINPKLMPNSQALTHFRAFLDKAYNHGQNHPWKSDPPKPRARLVLATRNGGVGRVISNQNEVQHLAEEIGFDVIIFEPIPQTPLQQAYALINSGHAMVGVHGAGLTHSLFLRPGVVFMQVVPIGADWLAESSMECKLLDVVFASISSLKTPSSLPPHSYLAHHQPNTLKFLQSKSGTNGHHPLHASSSFRTRYAKERVDSSQTLTLDAIRKSLILQEDSIIFNLLLRAQYAYNANTYNDGALCIGSFHGSFVKFIVKETERLHAQAGRYTSPDEHPFFPENLPHSMLLPSQYPKVLHPCADSININKKVWNMYFTDLLPKLAKAGDDDNCGSAAVCDTVCLQALSRRIHYGKFVAEAKFQESTAEYEAAIKVQDRDRLMELLTYETVEAAVKKRVEMKTRKYGQEGRISQQEYAADPIYKVEPRLVAQLYEDWIMPLTKEVEVEYLLRRLD</sequence>
<organism evidence="1 2">
    <name type="scientific">Populus alba</name>
    <name type="common">White poplar</name>
    <dbReference type="NCBI Taxonomy" id="43335"/>
    <lineage>
        <taxon>Eukaryota</taxon>
        <taxon>Viridiplantae</taxon>
        <taxon>Streptophyta</taxon>
        <taxon>Embryophyta</taxon>
        <taxon>Tracheophyta</taxon>
        <taxon>Spermatophyta</taxon>
        <taxon>Magnoliopsida</taxon>
        <taxon>eudicotyledons</taxon>
        <taxon>Gunneridae</taxon>
        <taxon>Pentapetalae</taxon>
        <taxon>rosids</taxon>
        <taxon>fabids</taxon>
        <taxon>Malpighiales</taxon>
        <taxon>Salicaceae</taxon>
        <taxon>Saliceae</taxon>
        <taxon>Populus</taxon>
    </lineage>
</organism>
<comment type="caution">
    <text evidence="1">The sequence shown here is derived from an EMBL/GenBank/DDBJ whole genome shotgun (WGS) entry which is preliminary data.</text>
</comment>
<reference evidence="1 2" key="1">
    <citation type="journal article" date="2024" name="Plant Biotechnol. J.">
        <title>Genome and CRISPR/Cas9 system of a widespread forest tree (Populus alba) in the world.</title>
        <authorList>
            <person name="Liu Y.J."/>
            <person name="Jiang P.F."/>
            <person name="Han X.M."/>
            <person name="Li X.Y."/>
            <person name="Wang H.M."/>
            <person name="Wang Y.J."/>
            <person name="Wang X.X."/>
            <person name="Zeng Q.Y."/>
        </authorList>
    </citation>
    <scope>NUCLEOTIDE SEQUENCE [LARGE SCALE GENOMIC DNA]</scope>
    <source>
        <strain evidence="2">cv. PAL-ZL1</strain>
    </source>
</reference>
<evidence type="ECO:0000313" key="2">
    <source>
        <dbReference type="Proteomes" id="UP000309997"/>
    </source>
</evidence>
<dbReference type="Proteomes" id="UP000309997">
    <property type="component" value="Unassembled WGS sequence"/>
</dbReference>
<keyword evidence="2" id="KW-1185">Reference proteome</keyword>
<protein>
    <submittedName>
        <fullName evidence="1">Uncharacterized protein</fullName>
    </submittedName>
</protein>
<accession>A0ACC4BLB7</accession>